<proteinExistence type="predicted"/>
<dbReference type="Proteomes" id="UP000762676">
    <property type="component" value="Unassembled WGS sequence"/>
</dbReference>
<comment type="caution">
    <text evidence="1">The sequence shown here is derived from an EMBL/GenBank/DDBJ whole genome shotgun (WGS) entry which is preliminary data.</text>
</comment>
<reference evidence="1 2" key="1">
    <citation type="journal article" date="2021" name="Elife">
        <title>Chloroplast acquisition without the gene transfer in kleptoplastic sea slugs, Plakobranchus ocellatus.</title>
        <authorList>
            <person name="Maeda T."/>
            <person name="Takahashi S."/>
            <person name="Yoshida T."/>
            <person name="Shimamura S."/>
            <person name="Takaki Y."/>
            <person name="Nagai Y."/>
            <person name="Toyoda A."/>
            <person name="Suzuki Y."/>
            <person name="Arimoto A."/>
            <person name="Ishii H."/>
            <person name="Satoh N."/>
            <person name="Nishiyama T."/>
            <person name="Hasebe M."/>
            <person name="Maruyama T."/>
            <person name="Minagawa J."/>
            <person name="Obokata J."/>
            <person name="Shigenobu S."/>
        </authorList>
    </citation>
    <scope>NUCLEOTIDE SEQUENCE [LARGE SCALE GENOMIC DNA]</scope>
</reference>
<dbReference type="AlphaFoldDB" id="A0AAV4GMM6"/>
<evidence type="ECO:0000313" key="1">
    <source>
        <dbReference type="EMBL" id="GFR86514.1"/>
    </source>
</evidence>
<dbReference type="EMBL" id="BMAT01008499">
    <property type="protein sequence ID" value="GFR86514.1"/>
    <property type="molecule type" value="Genomic_DNA"/>
</dbReference>
<name>A0AAV4GMM6_9GAST</name>
<accession>A0AAV4GMM6</accession>
<evidence type="ECO:0000313" key="2">
    <source>
        <dbReference type="Proteomes" id="UP000762676"/>
    </source>
</evidence>
<sequence length="228" mass="24921">MLELSFIKQEIKNKAGQHPGNTGWTTFRALACHPCHWPNLSLIIIYIIGASSSSLLLSRPAPPQVPVPLVSSYLIIFSSLESKAFTSTLPSVLAVPQPTNQSYTSVSFSPLSPVLSARCSRRDIPRSRSRPAAVTVSEYCGGMFRTHPPILPCSWRASVFSSYLSLHLSTCQSHPHPPSSILVLYPHPAAHQLPSHTSSSLALLRPDLCLLLLLWLTPDLFLTPVTHA</sequence>
<gene>
    <name evidence="1" type="ORF">ElyMa_004200700</name>
</gene>
<protein>
    <submittedName>
        <fullName evidence="1">Uncharacterized protein</fullName>
    </submittedName>
</protein>
<keyword evidence="2" id="KW-1185">Reference proteome</keyword>
<organism evidence="1 2">
    <name type="scientific">Elysia marginata</name>
    <dbReference type="NCBI Taxonomy" id="1093978"/>
    <lineage>
        <taxon>Eukaryota</taxon>
        <taxon>Metazoa</taxon>
        <taxon>Spiralia</taxon>
        <taxon>Lophotrochozoa</taxon>
        <taxon>Mollusca</taxon>
        <taxon>Gastropoda</taxon>
        <taxon>Heterobranchia</taxon>
        <taxon>Euthyneura</taxon>
        <taxon>Panpulmonata</taxon>
        <taxon>Sacoglossa</taxon>
        <taxon>Placobranchoidea</taxon>
        <taxon>Plakobranchidae</taxon>
        <taxon>Elysia</taxon>
    </lineage>
</organism>